<dbReference type="EMBL" id="FOVJ01000009">
    <property type="protein sequence ID" value="SFO15246.1"/>
    <property type="molecule type" value="Genomic_DNA"/>
</dbReference>
<evidence type="ECO:0000313" key="2">
    <source>
        <dbReference type="EMBL" id="SFO15246.1"/>
    </source>
</evidence>
<feature type="transmembrane region" description="Helical" evidence="1">
    <location>
        <begin position="64"/>
        <end position="82"/>
    </location>
</feature>
<keyword evidence="1" id="KW-1133">Transmembrane helix</keyword>
<organism evidence="2 3">
    <name type="scientific">Nitrosospira briensis</name>
    <dbReference type="NCBI Taxonomy" id="35799"/>
    <lineage>
        <taxon>Bacteria</taxon>
        <taxon>Pseudomonadati</taxon>
        <taxon>Pseudomonadota</taxon>
        <taxon>Betaproteobacteria</taxon>
        <taxon>Nitrosomonadales</taxon>
        <taxon>Nitrosomonadaceae</taxon>
        <taxon>Nitrosospira</taxon>
    </lineage>
</organism>
<keyword evidence="1" id="KW-0472">Membrane</keyword>
<dbReference type="InterPro" id="IPR007404">
    <property type="entry name" value="YdjM-like"/>
</dbReference>
<dbReference type="RefSeq" id="WP_074798417.1">
    <property type="nucleotide sequence ID" value="NZ_FOVJ01000009.1"/>
</dbReference>
<proteinExistence type="predicted"/>
<evidence type="ECO:0000256" key="1">
    <source>
        <dbReference type="SAM" id="Phobius"/>
    </source>
</evidence>
<dbReference type="Proteomes" id="UP000183107">
    <property type="component" value="Unassembled WGS sequence"/>
</dbReference>
<dbReference type="OrthoDB" id="9781927at2"/>
<name>A0A1I5EV52_9PROT</name>
<feature type="transmembrane region" description="Helical" evidence="1">
    <location>
        <begin position="94"/>
        <end position="116"/>
    </location>
</feature>
<dbReference type="InterPro" id="IPR053170">
    <property type="entry name" value="Transcription_regulator"/>
</dbReference>
<reference evidence="3" key="1">
    <citation type="submission" date="2016-10" db="EMBL/GenBank/DDBJ databases">
        <authorList>
            <person name="Varghese N."/>
        </authorList>
    </citation>
    <scope>NUCLEOTIDE SEQUENCE [LARGE SCALE GENOMIC DNA]</scope>
    <source>
        <strain evidence="3">Nsp8</strain>
    </source>
</reference>
<gene>
    <name evidence="2" type="ORF">SAMN05216386_2767</name>
</gene>
<keyword evidence="1" id="KW-0812">Transmembrane</keyword>
<feature type="transmembrane region" description="Helical" evidence="1">
    <location>
        <begin position="128"/>
        <end position="149"/>
    </location>
</feature>
<protein>
    <submittedName>
        <fullName evidence="2">Inner membrane protein</fullName>
    </submittedName>
</protein>
<dbReference type="Pfam" id="PF04307">
    <property type="entry name" value="YdjM"/>
    <property type="match status" value="1"/>
</dbReference>
<keyword evidence="3" id="KW-1185">Reference proteome</keyword>
<dbReference type="PANTHER" id="PTHR40031:SF1">
    <property type="entry name" value="MEMBRANE-BOUND METAL-DEPENDENT HYDROLASE"/>
    <property type="match status" value="1"/>
</dbReference>
<evidence type="ECO:0000313" key="3">
    <source>
        <dbReference type="Proteomes" id="UP000183107"/>
    </source>
</evidence>
<dbReference type="PANTHER" id="PTHR40031">
    <property type="entry name" value="HYPOTHETICAL MEMBRANE SPANNING PROTEIN"/>
    <property type="match status" value="1"/>
</dbReference>
<accession>A0A1I5EV52</accession>
<dbReference type="AlphaFoldDB" id="A0A1I5EV52"/>
<feature type="transmembrane region" description="Helical" evidence="1">
    <location>
        <begin position="161"/>
        <end position="178"/>
    </location>
</feature>
<sequence>MDTLTHALSGALLARATAPVKPVPGALSPGARMTVGFVAAAFPDSDFVLRLFDTLTYVTLHRGVTHSILLLPGWALLLAWLLSFLSRQRYSWRAIYGTAALGIAIHIAGDVITSYGTMVLAPFSRQAFAVPFTFIIDPYFTAIIAIGLVAGRSRPDSRYPAVLSLAVLGCYVGFQGVLHSDAIKIGEAYRENKGLINAQVHAFPQPLSPFNWKIIVSYKDEYEVALVNLRRKLNYAPAGPASGIRGMWGRIDAGYQSPAAAAWARYKQFGDNSSRAMLARQAWNQEVFARFRGFASFPVLDQIEFAGNAVCVSFFDLRFTLPSLPPSLVFGVCRDSPRGPWRLKQDPGLFGRD</sequence>